<dbReference type="InterPro" id="IPR017946">
    <property type="entry name" value="PLC-like_Pdiesterase_TIM-brl"/>
</dbReference>
<evidence type="ECO:0000313" key="4">
    <source>
        <dbReference type="Proteomes" id="UP000254425"/>
    </source>
</evidence>
<feature type="domain" description="GP-PDE" evidence="2">
    <location>
        <begin position="38"/>
        <end position="291"/>
    </location>
</feature>
<dbReference type="EMBL" id="CP031320">
    <property type="protein sequence ID" value="AXK32974.1"/>
    <property type="molecule type" value="Genomic_DNA"/>
</dbReference>
<dbReference type="SUPFAM" id="SSF51695">
    <property type="entry name" value="PLC-like phosphodiesterases"/>
    <property type="match status" value="1"/>
</dbReference>
<proteinExistence type="predicted"/>
<name>A0A345XMV8_9ACTN</name>
<dbReference type="PANTHER" id="PTHR46211:SF1">
    <property type="entry name" value="GLYCEROPHOSPHODIESTER PHOSPHODIESTERASE, CYTOPLASMIC"/>
    <property type="match status" value="1"/>
</dbReference>
<accession>A0A345XMV8</accession>
<reference evidence="3 4" key="1">
    <citation type="submission" date="2018-07" db="EMBL/GenBank/DDBJ databases">
        <title>Draft genome of the type strain Streptomyces armeniacus ATCC 15676.</title>
        <authorList>
            <person name="Labana P."/>
            <person name="Gosse J.T."/>
            <person name="Boddy C.N."/>
        </authorList>
    </citation>
    <scope>NUCLEOTIDE SEQUENCE [LARGE SCALE GENOMIC DNA]</scope>
    <source>
        <strain evidence="3 4">ATCC 15676</strain>
    </source>
</reference>
<dbReference type="Proteomes" id="UP000254425">
    <property type="component" value="Chromosome"/>
</dbReference>
<dbReference type="GO" id="GO:0006629">
    <property type="term" value="P:lipid metabolic process"/>
    <property type="evidence" value="ECO:0007669"/>
    <property type="project" value="InterPro"/>
</dbReference>
<dbReference type="InterPro" id="IPR030395">
    <property type="entry name" value="GP_PDE_dom"/>
</dbReference>
<dbReference type="KEGG" id="sarm:DVA86_10255"/>
<evidence type="ECO:0000259" key="2">
    <source>
        <dbReference type="PROSITE" id="PS51704"/>
    </source>
</evidence>
<evidence type="ECO:0000256" key="1">
    <source>
        <dbReference type="SAM" id="SignalP"/>
    </source>
</evidence>
<sequence length="293" mass="31573">MPIRPIAVTAGALLGMSALFSTAAPAFADSRAAGEGAPVPVAHRGASGYAPENTLAAVDKAAELGIEWVENDVQRTRDGELVVMHDTTLDRTTDAEEVFPDRAPWNVADFTADEIARLDAGSWFGEGYAGAKVPTLKQYLDRVSAHDQKLLLELKKPELYPGIEGETLKELSNEGWLDGRHVKDRLVIQSFNAESVARVHMRKPAVKTGFLGTPDTSDLRKYGRFTDQINPSHTTVSKDYVDAVHDVRGAHGKPLEVFTWTVNDAAGARAAADAGVDGIISNFPDVVRDAVAE</sequence>
<dbReference type="Pfam" id="PF03009">
    <property type="entry name" value="GDPD"/>
    <property type="match status" value="1"/>
</dbReference>
<dbReference type="GO" id="GO:0008081">
    <property type="term" value="F:phosphoric diester hydrolase activity"/>
    <property type="evidence" value="ECO:0007669"/>
    <property type="project" value="InterPro"/>
</dbReference>
<keyword evidence="4" id="KW-1185">Reference proteome</keyword>
<organism evidence="3 4">
    <name type="scientific">Streptomyces armeniacus</name>
    <dbReference type="NCBI Taxonomy" id="83291"/>
    <lineage>
        <taxon>Bacteria</taxon>
        <taxon>Bacillati</taxon>
        <taxon>Actinomycetota</taxon>
        <taxon>Actinomycetes</taxon>
        <taxon>Kitasatosporales</taxon>
        <taxon>Streptomycetaceae</taxon>
        <taxon>Streptomyces</taxon>
    </lineage>
</organism>
<dbReference type="PANTHER" id="PTHR46211">
    <property type="entry name" value="GLYCEROPHOSPHORYL DIESTER PHOSPHODIESTERASE"/>
    <property type="match status" value="1"/>
</dbReference>
<dbReference type="RefSeq" id="WP_208877549.1">
    <property type="nucleotide sequence ID" value="NZ_CP031320.1"/>
</dbReference>
<evidence type="ECO:0000313" key="3">
    <source>
        <dbReference type="EMBL" id="AXK32974.1"/>
    </source>
</evidence>
<dbReference type="Gene3D" id="3.20.20.190">
    <property type="entry name" value="Phosphatidylinositol (PI) phosphodiesterase"/>
    <property type="match status" value="1"/>
</dbReference>
<protein>
    <submittedName>
        <fullName evidence="3">Glycerophosphodiester phosphodiesterase</fullName>
    </submittedName>
</protein>
<gene>
    <name evidence="3" type="ORF">DVA86_10255</name>
</gene>
<keyword evidence="1" id="KW-0732">Signal</keyword>
<dbReference type="AlphaFoldDB" id="A0A345XMV8"/>
<dbReference type="PROSITE" id="PS51704">
    <property type="entry name" value="GP_PDE"/>
    <property type="match status" value="1"/>
</dbReference>
<feature type="chain" id="PRO_5016566805" evidence="1">
    <location>
        <begin position="29"/>
        <end position="293"/>
    </location>
</feature>
<feature type="signal peptide" evidence="1">
    <location>
        <begin position="1"/>
        <end position="28"/>
    </location>
</feature>